<proteinExistence type="predicted"/>
<dbReference type="STRING" id="1294263.JCM21531_2585"/>
<comment type="caution">
    <text evidence="1">The sequence shown here is derived from an EMBL/GenBank/DDBJ whole genome shotgun (WGS) entry which is preliminary data.</text>
</comment>
<gene>
    <name evidence="1" type="ORF">JCM21531_2585</name>
</gene>
<reference evidence="1" key="1">
    <citation type="journal article" date="2014" name="Genome Announc.">
        <title>Draft Genome Sequence of Clostridium straminisolvens Strain JCM 21531T, Isolated from a Cellulose-Degrading Bacterial Community.</title>
        <authorList>
            <person name="Yuki M."/>
            <person name="Oshima K."/>
            <person name="Suda W."/>
            <person name="Sakamoto M."/>
            <person name="Kitamura K."/>
            <person name="Iida T."/>
            <person name="Hattori M."/>
            <person name="Ohkuma M."/>
        </authorList>
    </citation>
    <scope>NUCLEOTIDE SEQUENCE [LARGE SCALE GENOMIC DNA]</scope>
    <source>
        <strain evidence="1">JCM 21531</strain>
    </source>
</reference>
<dbReference type="AlphaFoldDB" id="W4V7D1"/>
<organism evidence="1 2">
    <name type="scientific">Acetivibrio straminisolvens JCM 21531</name>
    <dbReference type="NCBI Taxonomy" id="1294263"/>
    <lineage>
        <taxon>Bacteria</taxon>
        <taxon>Bacillati</taxon>
        <taxon>Bacillota</taxon>
        <taxon>Clostridia</taxon>
        <taxon>Eubacteriales</taxon>
        <taxon>Oscillospiraceae</taxon>
        <taxon>Acetivibrio</taxon>
    </lineage>
</organism>
<sequence>MPKGRTRGKSGLHRAGCRVTPGEGDFKESATEIYRLLEIEAICFGFQYGKGGKVR</sequence>
<dbReference type="EMBL" id="BAVR01000030">
    <property type="protein sequence ID" value="GAE89091.1"/>
    <property type="molecule type" value="Genomic_DNA"/>
</dbReference>
<keyword evidence="2" id="KW-1185">Reference proteome</keyword>
<protein>
    <submittedName>
        <fullName evidence="1">Uncharacterized protein</fullName>
    </submittedName>
</protein>
<dbReference type="Proteomes" id="UP000019109">
    <property type="component" value="Unassembled WGS sequence"/>
</dbReference>
<dbReference type="AntiFam" id="ANF00047">
    <property type="entry name" value="Overlaps RNaseP, same strand"/>
</dbReference>
<accession>W4V7D1</accession>
<name>W4V7D1_9FIRM</name>
<evidence type="ECO:0000313" key="2">
    <source>
        <dbReference type="Proteomes" id="UP000019109"/>
    </source>
</evidence>
<evidence type="ECO:0000313" key="1">
    <source>
        <dbReference type="EMBL" id="GAE89091.1"/>
    </source>
</evidence>